<protein>
    <recommendedName>
        <fullName evidence="2">DNA-binding transcriptional regulator BolA</fullName>
    </recommendedName>
</protein>
<dbReference type="Pfam" id="PF01722">
    <property type="entry name" value="BolA"/>
    <property type="match status" value="1"/>
</dbReference>
<accession>A0A3D8MCW6</accession>
<evidence type="ECO:0000313" key="5">
    <source>
        <dbReference type="Proteomes" id="UP000256561"/>
    </source>
</evidence>
<evidence type="ECO:0000256" key="2">
    <source>
        <dbReference type="ARBA" id="ARBA00074073"/>
    </source>
</evidence>
<comment type="similarity">
    <text evidence="1 3">Belongs to the BolA/IbaG family.</text>
</comment>
<dbReference type="Gene3D" id="3.30.300.90">
    <property type="entry name" value="BolA-like"/>
    <property type="match status" value="1"/>
</dbReference>
<evidence type="ECO:0000256" key="3">
    <source>
        <dbReference type="RuleBase" id="RU003860"/>
    </source>
</evidence>
<organism evidence="4 5">
    <name type="scientific">Alteromonas aestuariivivens</name>
    <dbReference type="NCBI Taxonomy" id="1938339"/>
    <lineage>
        <taxon>Bacteria</taxon>
        <taxon>Pseudomonadati</taxon>
        <taxon>Pseudomonadota</taxon>
        <taxon>Gammaproteobacteria</taxon>
        <taxon>Alteromonadales</taxon>
        <taxon>Alteromonadaceae</taxon>
        <taxon>Alteromonas/Salinimonas group</taxon>
        <taxon>Alteromonas</taxon>
    </lineage>
</organism>
<dbReference type="InterPro" id="IPR036065">
    <property type="entry name" value="BolA-like_sf"/>
</dbReference>
<evidence type="ECO:0000313" key="4">
    <source>
        <dbReference type="EMBL" id="RDV28013.1"/>
    </source>
</evidence>
<dbReference type="GO" id="GO:0005829">
    <property type="term" value="C:cytosol"/>
    <property type="evidence" value="ECO:0007669"/>
    <property type="project" value="TreeGrafter"/>
</dbReference>
<dbReference type="SUPFAM" id="SSF82657">
    <property type="entry name" value="BolA-like"/>
    <property type="match status" value="1"/>
</dbReference>
<reference evidence="5" key="1">
    <citation type="submission" date="2018-08" db="EMBL/GenBank/DDBJ databases">
        <authorList>
            <person name="Zhang J."/>
            <person name="Du Z.-J."/>
        </authorList>
    </citation>
    <scope>NUCLEOTIDE SEQUENCE [LARGE SCALE GENOMIC DNA]</scope>
    <source>
        <strain evidence="5">KCTC 52655</strain>
    </source>
</reference>
<dbReference type="PANTHER" id="PTHR46229">
    <property type="entry name" value="BOLA TRANSCRIPTION REGULATOR"/>
    <property type="match status" value="1"/>
</dbReference>
<dbReference type="EMBL" id="QRHA01000002">
    <property type="protein sequence ID" value="RDV28013.1"/>
    <property type="molecule type" value="Genomic_DNA"/>
</dbReference>
<dbReference type="PIRSF" id="PIRSF003113">
    <property type="entry name" value="BolA"/>
    <property type="match status" value="1"/>
</dbReference>
<name>A0A3D8MCW6_9ALTE</name>
<dbReference type="PANTHER" id="PTHR46229:SF2">
    <property type="entry name" value="BOLA-LIKE PROTEIN 1"/>
    <property type="match status" value="1"/>
</dbReference>
<dbReference type="Proteomes" id="UP000256561">
    <property type="component" value="Unassembled WGS sequence"/>
</dbReference>
<dbReference type="GO" id="GO:1990229">
    <property type="term" value="C:iron-sulfur cluster assembly complex"/>
    <property type="evidence" value="ECO:0007669"/>
    <property type="project" value="UniProtKB-ARBA"/>
</dbReference>
<gene>
    <name evidence="4" type="ORF">DXV75_03330</name>
</gene>
<dbReference type="InterPro" id="IPR002634">
    <property type="entry name" value="BolA"/>
</dbReference>
<dbReference type="InterPro" id="IPR050961">
    <property type="entry name" value="BolA/IbaG_stress_morph_reg"/>
</dbReference>
<comment type="caution">
    <text evidence="4">The sequence shown here is derived from an EMBL/GenBank/DDBJ whole genome shotgun (WGS) entry which is preliminary data.</text>
</comment>
<proteinExistence type="inferred from homology"/>
<dbReference type="GO" id="GO:0006351">
    <property type="term" value="P:DNA-templated transcription"/>
    <property type="evidence" value="ECO:0007669"/>
    <property type="project" value="TreeGrafter"/>
</dbReference>
<keyword evidence="5" id="KW-1185">Reference proteome</keyword>
<dbReference type="OrthoDB" id="9801469at2"/>
<evidence type="ECO:0000256" key="1">
    <source>
        <dbReference type="ARBA" id="ARBA00005578"/>
    </source>
</evidence>
<sequence length="105" mass="11573">MQDVKQYIESQLNSALAPLFLQVADESHMHNVPPGAQSHFKVTVVSEKFNGTRLIARHRQVNALLAEALQGPVHALAMHTYTPDEWRARGGEIVDSPQCRGGSSK</sequence>
<dbReference type="RefSeq" id="WP_115591930.1">
    <property type="nucleotide sequence ID" value="NZ_QRHA01000002.1"/>
</dbReference>
<dbReference type="FunFam" id="3.30.300.90:FF:000001">
    <property type="entry name" value="Transcriptional regulator BolA"/>
    <property type="match status" value="1"/>
</dbReference>
<dbReference type="AlphaFoldDB" id="A0A3D8MCW6"/>